<dbReference type="InterPro" id="IPR001509">
    <property type="entry name" value="Epimerase_deHydtase"/>
</dbReference>
<dbReference type="PANTHER" id="PTHR48079:SF6">
    <property type="entry name" value="NAD(P)-BINDING DOMAIN-CONTAINING PROTEIN-RELATED"/>
    <property type="match status" value="1"/>
</dbReference>
<dbReference type="SUPFAM" id="SSF51735">
    <property type="entry name" value="NAD(P)-binding Rossmann-fold domains"/>
    <property type="match status" value="1"/>
</dbReference>
<dbReference type="PANTHER" id="PTHR48079">
    <property type="entry name" value="PROTEIN YEEZ"/>
    <property type="match status" value="1"/>
</dbReference>
<feature type="domain" description="NAD-dependent epimerase/dehydratase" evidence="1">
    <location>
        <begin position="16"/>
        <end position="256"/>
    </location>
</feature>
<proteinExistence type="predicted"/>
<sequence length="374" mass="40083">MTQNPEPDSPARRMRIVVTGASGNVGTPLLRRLLADGHDVVGLCRRIPPATAPYSGASWHRVDLSYAGAHDLVEIFRGADAVIHLAWGFQPTRDVDHHHRLGVGGTAAVVEACRLAGVPHLMHQSSVGAYAPVSDGGPGVSVERRVSEDAELGGVPTAAYNRHKTAAEQLLDRHESKHPGAPTIARMRPAFIVHAEAASGLFRYFTPALTPARLLRALPILPVDRRLTVPLLHGDDMASALAAAATSGAQGAFNIAAEPPITRDMLARELGARPVHLPYRVLRQLVHISWLLRLQPVSIGWVDLAFGAPLMHTTRARAELGWRPTVAADEALREVIDAIVAGRAGTSPPLRKRTLLDALAGLRRGGAVDVRRLP</sequence>
<dbReference type="GO" id="GO:0005737">
    <property type="term" value="C:cytoplasm"/>
    <property type="evidence" value="ECO:0007669"/>
    <property type="project" value="TreeGrafter"/>
</dbReference>
<evidence type="ECO:0000313" key="2">
    <source>
        <dbReference type="EMBL" id="MCT2119354.1"/>
    </source>
</evidence>
<dbReference type="AlphaFoldDB" id="A0AAW5QAD0"/>
<comment type="caution">
    <text evidence="2">The sequence shown here is derived from an EMBL/GenBank/DDBJ whole genome shotgun (WGS) entry which is preliminary data.</text>
</comment>
<evidence type="ECO:0000259" key="1">
    <source>
        <dbReference type="Pfam" id="PF01370"/>
    </source>
</evidence>
<dbReference type="Gene3D" id="3.40.50.720">
    <property type="entry name" value="NAD(P)-binding Rossmann-like Domain"/>
    <property type="match status" value="1"/>
</dbReference>
<protein>
    <submittedName>
        <fullName evidence="2">NAD-dependent epimerase/dehydratase family protein</fullName>
    </submittedName>
</protein>
<reference evidence="2" key="1">
    <citation type="submission" date="2022-04" db="EMBL/GenBank/DDBJ databases">
        <title>Human microbiome associated bacterial genomes.</title>
        <authorList>
            <person name="Sandstrom S."/>
            <person name="Salamzade R."/>
            <person name="Kalan L.R."/>
        </authorList>
    </citation>
    <scope>NUCLEOTIDE SEQUENCE</scope>
    <source>
        <strain evidence="2">P3-SID1762</strain>
    </source>
</reference>
<organism evidence="2 3">
    <name type="scientific">Dietzia cinnamea</name>
    <dbReference type="NCBI Taxonomy" id="321318"/>
    <lineage>
        <taxon>Bacteria</taxon>
        <taxon>Bacillati</taxon>
        <taxon>Actinomycetota</taxon>
        <taxon>Actinomycetes</taxon>
        <taxon>Mycobacteriales</taxon>
        <taxon>Dietziaceae</taxon>
        <taxon>Dietzia</taxon>
    </lineage>
</organism>
<name>A0AAW5QAD0_9ACTN</name>
<dbReference type="InterPro" id="IPR051783">
    <property type="entry name" value="NAD(P)-dependent_oxidoreduct"/>
</dbReference>
<dbReference type="RefSeq" id="WP_246831031.1">
    <property type="nucleotide sequence ID" value="NZ_JALXRP010000162.1"/>
</dbReference>
<dbReference type="Pfam" id="PF01370">
    <property type="entry name" value="Epimerase"/>
    <property type="match status" value="1"/>
</dbReference>
<evidence type="ECO:0000313" key="3">
    <source>
        <dbReference type="Proteomes" id="UP001206890"/>
    </source>
</evidence>
<accession>A0AAW5QAD0</accession>
<dbReference type="GO" id="GO:0004029">
    <property type="term" value="F:aldehyde dehydrogenase (NAD+) activity"/>
    <property type="evidence" value="ECO:0007669"/>
    <property type="project" value="TreeGrafter"/>
</dbReference>
<dbReference type="Proteomes" id="UP001206890">
    <property type="component" value="Unassembled WGS sequence"/>
</dbReference>
<dbReference type="InterPro" id="IPR036291">
    <property type="entry name" value="NAD(P)-bd_dom_sf"/>
</dbReference>
<gene>
    <name evidence="2" type="ORF">M3D93_16635</name>
</gene>
<dbReference type="EMBL" id="JALXTC010000147">
    <property type="protein sequence ID" value="MCT2119354.1"/>
    <property type="molecule type" value="Genomic_DNA"/>
</dbReference>